<evidence type="ECO:0000256" key="1">
    <source>
        <dbReference type="ARBA" id="ARBA00001947"/>
    </source>
</evidence>
<keyword evidence="5" id="KW-0378">Hydrolase</keyword>
<dbReference type="GO" id="GO:0008270">
    <property type="term" value="F:zinc ion binding"/>
    <property type="evidence" value="ECO:0007669"/>
    <property type="project" value="InterPro"/>
</dbReference>
<dbReference type="InterPro" id="IPR036237">
    <property type="entry name" value="Xyl_isomerase-like_sf"/>
</dbReference>
<dbReference type="PROSITE" id="PS51432">
    <property type="entry name" value="AP_NUCLEASE_F2_4"/>
    <property type="match status" value="1"/>
</dbReference>
<organism evidence="9">
    <name type="scientific">viral metagenome</name>
    <dbReference type="NCBI Taxonomy" id="1070528"/>
    <lineage>
        <taxon>unclassified sequences</taxon>
        <taxon>metagenomes</taxon>
        <taxon>organismal metagenomes</taxon>
    </lineage>
</organism>
<dbReference type="AlphaFoldDB" id="A0A6C0BBS5"/>
<dbReference type="Pfam" id="PF01261">
    <property type="entry name" value="AP_endonuc_2"/>
    <property type="match status" value="1"/>
</dbReference>
<comment type="cofactor">
    <cofactor evidence="1">
        <name>Zn(2+)</name>
        <dbReference type="ChEBI" id="CHEBI:29105"/>
    </cofactor>
</comment>
<dbReference type="PANTHER" id="PTHR21445">
    <property type="entry name" value="ENDONUCLEASE IV ENDODEOXYRIBONUCLEASE IV"/>
    <property type="match status" value="1"/>
</dbReference>
<dbReference type="InterPro" id="IPR013022">
    <property type="entry name" value="Xyl_isomerase-like_TIM-brl"/>
</dbReference>
<evidence type="ECO:0000259" key="8">
    <source>
        <dbReference type="Pfam" id="PF01261"/>
    </source>
</evidence>
<keyword evidence="7" id="KW-0234">DNA repair</keyword>
<evidence type="ECO:0000256" key="6">
    <source>
        <dbReference type="ARBA" id="ARBA00022833"/>
    </source>
</evidence>
<accession>A0A6C0BBS5</accession>
<dbReference type="PROSITE" id="PS00730">
    <property type="entry name" value="AP_NUCLEASE_F2_2"/>
    <property type="match status" value="1"/>
</dbReference>
<keyword evidence="4" id="KW-0227">DNA damage</keyword>
<protein>
    <recommendedName>
        <fullName evidence="8">Xylose isomerase-like TIM barrel domain-containing protein</fullName>
    </recommendedName>
</protein>
<proteinExistence type="inferred from homology"/>
<dbReference type="SUPFAM" id="SSF51658">
    <property type="entry name" value="Xylose isomerase-like"/>
    <property type="match status" value="1"/>
</dbReference>
<dbReference type="Gene3D" id="3.20.20.150">
    <property type="entry name" value="Divalent-metal-dependent TIM barrel enzymes"/>
    <property type="match status" value="1"/>
</dbReference>
<dbReference type="SMART" id="SM00518">
    <property type="entry name" value="AP2Ec"/>
    <property type="match status" value="1"/>
</dbReference>
<evidence type="ECO:0000256" key="3">
    <source>
        <dbReference type="ARBA" id="ARBA00022723"/>
    </source>
</evidence>
<dbReference type="GO" id="GO:0003906">
    <property type="term" value="F:DNA-(apurinic or apyrimidinic site) endonuclease activity"/>
    <property type="evidence" value="ECO:0007669"/>
    <property type="project" value="TreeGrafter"/>
</dbReference>
<dbReference type="GO" id="GO:0003677">
    <property type="term" value="F:DNA binding"/>
    <property type="evidence" value="ECO:0007669"/>
    <property type="project" value="InterPro"/>
</dbReference>
<dbReference type="PROSITE" id="PS00731">
    <property type="entry name" value="AP_NUCLEASE_F2_3"/>
    <property type="match status" value="1"/>
</dbReference>
<dbReference type="GO" id="GO:0006284">
    <property type="term" value="P:base-excision repair"/>
    <property type="evidence" value="ECO:0007669"/>
    <property type="project" value="TreeGrafter"/>
</dbReference>
<evidence type="ECO:0000256" key="4">
    <source>
        <dbReference type="ARBA" id="ARBA00022763"/>
    </source>
</evidence>
<reference evidence="9" key="1">
    <citation type="journal article" date="2020" name="Nature">
        <title>Giant virus diversity and host interactions through global metagenomics.</title>
        <authorList>
            <person name="Schulz F."/>
            <person name="Roux S."/>
            <person name="Paez-Espino D."/>
            <person name="Jungbluth S."/>
            <person name="Walsh D.A."/>
            <person name="Denef V.J."/>
            <person name="McMahon K.D."/>
            <person name="Konstantinidis K.T."/>
            <person name="Eloe-Fadrosh E.A."/>
            <person name="Kyrpides N.C."/>
            <person name="Woyke T."/>
        </authorList>
    </citation>
    <scope>NUCLEOTIDE SEQUENCE</scope>
    <source>
        <strain evidence="9">GVMAG-M-3300010158-60</strain>
    </source>
</reference>
<dbReference type="PANTHER" id="PTHR21445:SF0">
    <property type="entry name" value="APURINIC-APYRIMIDINIC ENDONUCLEASE"/>
    <property type="match status" value="1"/>
</dbReference>
<keyword evidence="3" id="KW-0479">Metal-binding</keyword>
<dbReference type="InterPro" id="IPR018246">
    <property type="entry name" value="AP_endonuc_F2_Zn_BS"/>
</dbReference>
<keyword evidence="6" id="KW-0862">Zinc</keyword>
<name>A0A6C0BBS5_9ZZZZ</name>
<evidence type="ECO:0000256" key="7">
    <source>
        <dbReference type="ARBA" id="ARBA00023204"/>
    </source>
</evidence>
<evidence type="ECO:0000256" key="5">
    <source>
        <dbReference type="ARBA" id="ARBA00022801"/>
    </source>
</evidence>
<feature type="domain" description="Xylose isomerase-like TIM barrel" evidence="8">
    <location>
        <begin position="261"/>
        <end position="463"/>
    </location>
</feature>
<comment type="similarity">
    <text evidence="2">Belongs to the AP endonuclease 2 family.</text>
</comment>
<dbReference type="InterPro" id="IPR001719">
    <property type="entry name" value="AP_endonuc_2"/>
</dbReference>
<dbReference type="GO" id="GO:0008081">
    <property type="term" value="F:phosphoric diester hydrolase activity"/>
    <property type="evidence" value="ECO:0007669"/>
    <property type="project" value="TreeGrafter"/>
</dbReference>
<evidence type="ECO:0000256" key="2">
    <source>
        <dbReference type="ARBA" id="ARBA00005340"/>
    </source>
</evidence>
<dbReference type="EMBL" id="MN739109">
    <property type="protein sequence ID" value="QHS89442.1"/>
    <property type="molecule type" value="Genomic_DNA"/>
</dbReference>
<evidence type="ECO:0000313" key="9">
    <source>
        <dbReference type="EMBL" id="QHS89442.1"/>
    </source>
</evidence>
<sequence length="474" mass="51762">MSTLRVRQIIEGMDAVSRANLKKLLPPKLKMPDAETQRYPNALLGCFPEPYSYLGILAEHLLRLPSSSITVDTLIATAKSVCTEFGVEQEAKVRKSKTTEPFLECLIATRKELEKVLVAGQPLEFEPTITSGSVEGHPDMKNTSQIFEIKLTGMMKANWTAFLLQVFAYGAIATATTDLYLVLPLQKTVWHADIRGWKKRNEFLEALTSWSTKQQTTGLETALMAMALCAEHRIGCHVGKQKVLATTLAGLGDYSRPYQLFLGGPQNSKLVIADDDLAASLGLVTKTRAKIYVHSQYIINLCAPTDTWHTDLLIKNLQYTRAFGGLGVVVHVGKSTTQGVPEALEKMRAAIGLAIEHATVDCPLLLETPAGQGTETLKDMNEFLNFVDSFKDQRLRVCLDTCHVFACGHKPLEYISAALARPALLKLIHFNDSLGGCGSCVDRHASIGAGNIGMEGMRAIAETCSAAGLPMIIE</sequence>